<evidence type="ECO:0000313" key="3">
    <source>
        <dbReference type="Proteomes" id="UP000198397"/>
    </source>
</evidence>
<evidence type="ECO:0000313" key="2">
    <source>
        <dbReference type="EMBL" id="SNR25861.1"/>
    </source>
</evidence>
<dbReference type="Pfam" id="PF23921">
    <property type="entry name" value="DUF7260"/>
    <property type="match status" value="1"/>
</dbReference>
<feature type="domain" description="DUF7260" evidence="1">
    <location>
        <begin position="14"/>
        <end position="274"/>
    </location>
</feature>
<protein>
    <recommendedName>
        <fullName evidence="1">DUF7260 domain-containing protein</fullName>
    </recommendedName>
</protein>
<dbReference type="AlphaFoldDB" id="A0A238UVD1"/>
<dbReference type="Proteomes" id="UP000198397">
    <property type="component" value="Unassembled WGS sequence"/>
</dbReference>
<sequence length="285" mass="31620">MTSTTTDRDELAGVLRAAHDTLRVERRRVVDEREAFEAFRDRVSAIPTRAGPATGTSPLRGVGTGMGFGAGVGSDGGGTAGIGGGCSQRPGNGLIAVRDAYVKTVMSVPHYEEEYDDTYETSIAIEFGPDLAVALTQEPELAEPYKRALISKTTEAIEERERFVEAIDLEQKSLDRAIKRLLPITEEVMSLSQNPLANLEYGTLDAYRVRTETLEQNCDAVVRRRQDDLDEVDRSLRPDETVPDVATYLYQDLSATYPVLSTVALIGDRLRDLRRTIEREMIHRR</sequence>
<organism evidence="2 3">
    <name type="scientific">Halorubrum vacuolatum</name>
    <name type="common">Natronobacterium vacuolatum</name>
    <dbReference type="NCBI Taxonomy" id="63740"/>
    <lineage>
        <taxon>Archaea</taxon>
        <taxon>Methanobacteriati</taxon>
        <taxon>Methanobacteriota</taxon>
        <taxon>Stenosarchaea group</taxon>
        <taxon>Halobacteria</taxon>
        <taxon>Halobacteriales</taxon>
        <taxon>Haloferacaceae</taxon>
        <taxon>Halorubrum</taxon>
    </lineage>
</organism>
<accession>A0A238UVD1</accession>
<gene>
    <name evidence="2" type="ORF">SAMN06264855_101413</name>
</gene>
<dbReference type="RefSeq" id="WP_089383369.1">
    <property type="nucleotide sequence ID" value="NZ_FZNQ01000001.1"/>
</dbReference>
<dbReference type="InterPro" id="IPR055684">
    <property type="entry name" value="DUF7260"/>
</dbReference>
<name>A0A238UVD1_HALVU</name>
<dbReference type="EMBL" id="FZNQ01000001">
    <property type="protein sequence ID" value="SNR25861.1"/>
    <property type="molecule type" value="Genomic_DNA"/>
</dbReference>
<proteinExistence type="predicted"/>
<evidence type="ECO:0000259" key="1">
    <source>
        <dbReference type="Pfam" id="PF23921"/>
    </source>
</evidence>
<keyword evidence="3" id="KW-1185">Reference proteome</keyword>
<dbReference type="OrthoDB" id="206489at2157"/>
<reference evidence="2 3" key="1">
    <citation type="submission" date="2017-06" db="EMBL/GenBank/DDBJ databases">
        <authorList>
            <person name="Kim H.J."/>
            <person name="Triplett B.A."/>
        </authorList>
    </citation>
    <scope>NUCLEOTIDE SEQUENCE [LARGE SCALE GENOMIC DNA]</scope>
    <source>
        <strain evidence="2 3">DSM 8800</strain>
    </source>
</reference>